<feature type="domain" description="EamA" evidence="6">
    <location>
        <begin position="7"/>
        <end position="131"/>
    </location>
</feature>
<evidence type="ECO:0000259" key="6">
    <source>
        <dbReference type="Pfam" id="PF00892"/>
    </source>
</evidence>
<keyword evidence="2 5" id="KW-0812">Transmembrane</keyword>
<feature type="domain" description="EamA" evidence="6">
    <location>
        <begin position="144"/>
        <end position="281"/>
    </location>
</feature>
<evidence type="ECO:0000313" key="8">
    <source>
        <dbReference type="Proteomes" id="UP000033514"/>
    </source>
</evidence>
<dbReference type="PATRIC" id="fig|361041.3.peg.1482"/>
<dbReference type="PANTHER" id="PTHR32322">
    <property type="entry name" value="INNER MEMBRANE TRANSPORTER"/>
    <property type="match status" value="1"/>
</dbReference>
<feature type="transmembrane region" description="Helical" evidence="5">
    <location>
        <begin position="116"/>
        <end position="133"/>
    </location>
</feature>
<dbReference type="PANTHER" id="PTHR32322:SF9">
    <property type="entry name" value="AMINO-ACID METABOLITE EFFLUX PUMP-RELATED"/>
    <property type="match status" value="1"/>
</dbReference>
<dbReference type="GO" id="GO:0016020">
    <property type="term" value="C:membrane"/>
    <property type="evidence" value="ECO:0007669"/>
    <property type="project" value="UniProtKB-SubCell"/>
</dbReference>
<dbReference type="InterPro" id="IPR050638">
    <property type="entry name" value="AA-Vitamin_Transporters"/>
</dbReference>
<dbReference type="Pfam" id="PF00892">
    <property type="entry name" value="EamA"/>
    <property type="match status" value="2"/>
</dbReference>
<gene>
    <name evidence="7" type="ORF">VW35_10605</name>
</gene>
<evidence type="ECO:0000256" key="3">
    <source>
        <dbReference type="ARBA" id="ARBA00022989"/>
    </source>
</evidence>
<dbReference type="EMBL" id="LAJG01000021">
    <property type="protein sequence ID" value="KKB78981.1"/>
    <property type="molecule type" value="Genomic_DNA"/>
</dbReference>
<evidence type="ECO:0000256" key="5">
    <source>
        <dbReference type="SAM" id="Phobius"/>
    </source>
</evidence>
<feature type="transmembrane region" description="Helical" evidence="5">
    <location>
        <begin position="59"/>
        <end position="81"/>
    </location>
</feature>
<feature type="transmembrane region" description="Helical" evidence="5">
    <location>
        <begin position="211"/>
        <end position="231"/>
    </location>
</feature>
<feature type="transmembrane region" description="Helical" evidence="5">
    <location>
        <begin position="238"/>
        <end position="259"/>
    </location>
</feature>
<dbReference type="InterPro" id="IPR000620">
    <property type="entry name" value="EamA_dom"/>
</dbReference>
<proteinExistence type="predicted"/>
<keyword evidence="8" id="KW-1185">Reference proteome</keyword>
<dbReference type="RefSeq" id="WP_046143081.1">
    <property type="nucleotide sequence ID" value="NZ_LAJG01000021.1"/>
</dbReference>
<comment type="subcellular location">
    <subcellularLocation>
        <location evidence="1">Membrane</location>
        <topology evidence="1">Multi-pass membrane protein</topology>
    </subcellularLocation>
</comment>
<feature type="transmembrane region" description="Helical" evidence="5">
    <location>
        <begin position="87"/>
        <end position="109"/>
    </location>
</feature>
<accession>A0A0F5L9A4</accession>
<feature type="transmembrane region" description="Helical" evidence="5">
    <location>
        <begin position="169"/>
        <end position="191"/>
    </location>
</feature>
<name>A0A0F5L9A4_9HYPH</name>
<feature type="transmembrane region" description="Helical" evidence="5">
    <location>
        <begin position="7"/>
        <end position="28"/>
    </location>
</feature>
<dbReference type="InterPro" id="IPR037185">
    <property type="entry name" value="EmrE-like"/>
</dbReference>
<evidence type="ECO:0000256" key="1">
    <source>
        <dbReference type="ARBA" id="ARBA00004141"/>
    </source>
</evidence>
<feature type="transmembrane region" description="Helical" evidence="5">
    <location>
        <begin position="139"/>
        <end position="157"/>
    </location>
</feature>
<reference evidence="7 8" key="1">
    <citation type="submission" date="2015-03" db="EMBL/GenBank/DDBJ databases">
        <authorList>
            <person name="Hassan Y.I."/>
            <person name="Lepp D."/>
            <person name="Zhou T."/>
        </authorList>
    </citation>
    <scope>NUCLEOTIDE SEQUENCE [LARGE SCALE GENOMIC DNA]</scope>
    <source>
        <strain evidence="7 8">GH2-10</strain>
    </source>
</reference>
<organism evidence="7 8">
    <name type="scientific">Devosia soli</name>
    <dbReference type="NCBI Taxonomy" id="361041"/>
    <lineage>
        <taxon>Bacteria</taxon>
        <taxon>Pseudomonadati</taxon>
        <taxon>Pseudomonadota</taxon>
        <taxon>Alphaproteobacteria</taxon>
        <taxon>Hyphomicrobiales</taxon>
        <taxon>Devosiaceae</taxon>
        <taxon>Devosia</taxon>
    </lineage>
</organism>
<feature type="transmembrane region" description="Helical" evidence="5">
    <location>
        <begin position="34"/>
        <end position="52"/>
    </location>
</feature>
<dbReference type="STRING" id="361041.VW35_10605"/>
<keyword evidence="3 5" id="KW-1133">Transmembrane helix</keyword>
<dbReference type="AlphaFoldDB" id="A0A0F5L9A4"/>
<sequence length="293" mass="31436">MLSLRDLCLALLVVLTWGLNFVMIKWGVEEVPPLLLTAMRYLCAALPMVFFVKRPQVRLGTLVTYGLAIGFAQFGLLFSAIKLGLPAGLASLIIQTQAFFTFGLAMLFLGERLGRWQVIGASVAIIGIGVIAIERFELTSLVPLLMVIAAAFFWGLGNIASKRAGQIDMLSFVVWGSLVPILPLLGLSLVFEGSDAIGAALGHLSLRTVGVVVFNGYAATLLGFGLWSYLLKHYPAGVIAPFSLLVPVFGIGFAMLLTGEIITELEIVGSALVFAGLVINVFGPRLQRRRVAV</sequence>
<keyword evidence="4 5" id="KW-0472">Membrane</keyword>
<dbReference type="SUPFAM" id="SSF103481">
    <property type="entry name" value="Multidrug resistance efflux transporter EmrE"/>
    <property type="match status" value="2"/>
</dbReference>
<evidence type="ECO:0000256" key="4">
    <source>
        <dbReference type="ARBA" id="ARBA00023136"/>
    </source>
</evidence>
<comment type="caution">
    <text evidence="7">The sequence shown here is derived from an EMBL/GenBank/DDBJ whole genome shotgun (WGS) entry which is preliminary data.</text>
</comment>
<evidence type="ECO:0000256" key="2">
    <source>
        <dbReference type="ARBA" id="ARBA00022692"/>
    </source>
</evidence>
<dbReference type="Proteomes" id="UP000033514">
    <property type="component" value="Unassembled WGS sequence"/>
</dbReference>
<dbReference type="OrthoDB" id="7158585at2"/>
<evidence type="ECO:0000313" key="7">
    <source>
        <dbReference type="EMBL" id="KKB78981.1"/>
    </source>
</evidence>
<feature type="transmembrane region" description="Helical" evidence="5">
    <location>
        <begin position="265"/>
        <end position="283"/>
    </location>
</feature>
<protein>
    <submittedName>
        <fullName evidence="7">Acetylserine transporter</fullName>
    </submittedName>
</protein>